<proteinExistence type="predicted"/>
<feature type="domain" description="SLH" evidence="2">
    <location>
        <begin position="405"/>
        <end position="471"/>
    </location>
</feature>
<dbReference type="InterPro" id="IPR001119">
    <property type="entry name" value="SLH_dom"/>
</dbReference>
<dbReference type="AlphaFoldDB" id="A0A3N5BI43"/>
<dbReference type="Gene3D" id="1.50.10.20">
    <property type="match status" value="1"/>
</dbReference>
<reference evidence="3 4" key="1">
    <citation type="submission" date="2018-11" db="EMBL/GenBank/DDBJ databases">
        <title>Genomic Encyclopedia of Type Strains, Phase IV (KMG-IV): sequencing the most valuable type-strain genomes for metagenomic binning, comparative biology and taxonomic classification.</title>
        <authorList>
            <person name="Goeker M."/>
        </authorList>
    </citation>
    <scope>NUCLEOTIDE SEQUENCE [LARGE SCALE GENOMIC DNA]</scope>
    <source>
        <strain evidence="3 4">DSM 102936</strain>
    </source>
</reference>
<name>A0A3N5BI43_9THEO</name>
<comment type="caution">
    <text evidence="3">The sequence shown here is derived from an EMBL/GenBank/DDBJ whole genome shotgun (WGS) entry which is preliminary data.</text>
</comment>
<dbReference type="Pfam" id="PF00395">
    <property type="entry name" value="SLH"/>
    <property type="match status" value="3"/>
</dbReference>
<dbReference type="Proteomes" id="UP000282654">
    <property type="component" value="Unassembled WGS sequence"/>
</dbReference>
<dbReference type="InterPro" id="IPR051465">
    <property type="entry name" value="Cell_Envelope_Struct_Comp"/>
</dbReference>
<dbReference type="PANTHER" id="PTHR43308:SF5">
    <property type="entry name" value="S-LAYER PROTEIN _ PEPTIDOGLYCAN ENDO-BETA-N-ACETYLGLUCOSAMINIDASE"/>
    <property type="match status" value="1"/>
</dbReference>
<sequence>MRNGPWKGYCAAFLAVTCLFTLLIGLAPGANGAEALPSLPTAQAVRFLANEYRQNGFRNADAGVGAYAFYILKQAGVDVSGWRHNGVTLTAAVLNGIEQDLARAQAARAKTLAQDLAAAWALGREDLVDRLLQAIKERQTGQGFGESGPLSIYSNMPACEILARTGLIAQVDAGAAKRYILESQYREPDAPPCGSWGSADGAGFYADFMATAEAVRALHYLDSGKNDATVQAAIYHGIEWLRRQQKPDGSFVAGMDDPVIDTCEAIVTLKTLGIDPASWRSSAGKSPVDYLTEKALNPDGSLGTSGNAMDATWVLWASLALQSAAAPPAGTQGGTQTPGPQSFNDLRGHWAAAAIGRLAAAGIVAGYPDGTFRPAAPVTRCQVAAMLVRLWQPAPATVADLERLRTKFRGAAQIPAWAQEAVAVVLREGLMAGYPCSGSFCFAGARPVSRGEMAVLAARLCAKKGGALNPQPLTFTDAAAIPAWAREAVGAACGAGLISGYPDGSFRFTKSVTRAEAAVLLSRLAALLGDKT</sequence>
<dbReference type="PROSITE" id="PS51272">
    <property type="entry name" value="SLH"/>
    <property type="match status" value="3"/>
</dbReference>
<dbReference type="InterPro" id="IPR008930">
    <property type="entry name" value="Terpenoid_cyclase/PrenylTrfase"/>
</dbReference>
<evidence type="ECO:0000256" key="1">
    <source>
        <dbReference type="ARBA" id="ARBA00022737"/>
    </source>
</evidence>
<keyword evidence="4" id="KW-1185">Reference proteome</keyword>
<dbReference type="SUPFAM" id="SSF48239">
    <property type="entry name" value="Terpenoid cyclases/Protein prenyltransferases"/>
    <property type="match status" value="1"/>
</dbReference>
<organism evidence="3 4">
    <name type="scientific">Thermodesulfitimonas autotrophica</name>
    <dbReference type="NCBI Taxonomy" id="1894989"/>
    <lineage>
        <taxon>Bacteria</taxon>
        <taxon>Bacillati</taxon>
        <taxon>Bacillota</taxon>
        <taxon>Clostridia</taxon>
        <taxon>Thermoanaerobacterales</taxon>
        <taxon>Thermoanaerobacteraceae</taxon>
        <taxon>Thermodesulfitimonas</taxon>
    </lineage>
</organism>
<protein>
    <submittedName>
        <fullName evidence="3">S-layer family protein</fullName>
    </submittedName>
</protein>
<accession>A0A3N5BI43</accession>
<evidence type="ECO:0000313" key="3">
    <source>
        <dbReference type="EMBL" id="RPF49338.1"/>
    </source>
</evidence>
<evidence type="ECO:0000259" key="2">
    <source>
        <dbReference type="PROSITE" id="PS51272"/>
    </source>
</evidence>
<keyword evidence="1" id="KW-0677">Repeat</keyword>
<feature type="domain" description="SLH" evidence="2">
    <location>
        <begin position="472"/>
        <end position="532"/>
    </location>
</feature>
<dbReference type="PANTHER" id="PTHR43308">
    <property type="entry name" value="OUTER MEMBRANE PROTEIN ALPHA-RELATED"/>
    <property type="match status" value="1"/>
</dbReference>
<gene>
    <name evidence="3" type="ORF">EDD75_0146</name>
</gene>
<feature type="domain" description="SLH" evidence="2">
    <location>
        <begin position="338"/>
        <end position="401"/>
    </location>
</feature>
<dbReference type="EMBL" id="RKRE01000001">
    <property type="protein sequence ID" value="RPF49338.1"/>
    <property type="molecule type" value="Genomic_DNA"/>
</dbReference>
<evidence type="ECO:0000313" key="4">
    <source>
        <dbReference type="Proteomes" id="UP000282654"/>
    </source>
</evidence>